<organism evidence="6 7">
    <name type="scientific">Silvania confinis</name>
    <dbReference type="NCBI Taxonomy" id="2926470"/>
    <lineage>
        <taxon>Bacteria</taxon>
        <taxon>Pseudomonadati</taxon>
        <taxon>Pseudomonadota</taxon>
        <taxon>Gammaproteobacteria</taxon>
        <taxon>Enterobacterales</taxon>
        <taxon>Enterobacteriaceae</taxon>
        <taxon>Silvania</taxon>
    </lineage>
</organism>
<evidence type="ECO:0000313" key="7">
    <source>
        <dbReference type="Proteomes" id="UP001061282"/>
    </source>
</evidence>
<dbReference type="GO" id="GO:0003700">
    <property type="term" value="F:DNA-binding transcription factor activity"/>
    <property type="evidence" value="ECO:0007669"/>
    <property type="project" value="InterPro"/>
</dbReference>
<keyword evidence="3" id="KW-0804">Transcription</keyword>
<dbReference type="InterPro" id="IPR035472">
    <property type="entry name" value="RpiR-like_SIS"/>
</dbReference>
<reference evidence="6" key="1">
    <citation type="submission" date="2022-05" db="EMBL/GenBank/DDBJ databases">
        <title>Description of a novel species of Leclercia; Leclercia tamurae and the Proposal for a Novel Genus Silvania gen. nov. Containing Two Novel Species Silvania hatchlandensis sp. nov. and Silvania confinis sp. nov. Isolated from the Rhizosphere of Oak.</title>
        <authorList>
            <person name="Maddock D.W."/>
            <person name="Brady C.L."/>
            <person name="Denman S."/>
            <person name="Arnold D."/>
        </authorList>
    </citation>
    <scope>NUCLEOTIDE SEQUENCE</scope>
    <source>
        <strain evidence="6">H4N4</strain>
    </source>
</reference>
<dbReference type="PANTHER" id="PTHR30514">
    <property type="entry name" value="GLUCOKINASE"/>
    <property type="match status" value="1"/>
</dbReference>
<protein>
    <submittedName>
        <fullName evidence="6">SIS domain-containing protein</fullName>
    </submittedName>
</protein>
<dbReference type="CDD" id="cd05013">
    <property type="entry name" value="SIS_RpiR"/>
    <property type="match status" value="1"/>
</dbReference>
<dbReference type="InterPro" id="IPR036388">
    <property type="entry name" value="WH-like_DNA-bd_sf"/>
</dbReference>
<evidence type="ECO:0000259" key="5">
    <source>
        <dbReference type="PROSITE" id="PS51464"/>
    </source>
</evidence>
<evidence type="ECO:0000256" key="3">
    <source>
        <dbReference type="ARBA" id="ARBA00023163"/>
    </source>
</evidence>
<dbReference type="Pfam" id="PF01418">
    <property type="entry name" value="HTH_6"/>
    <property type="match status" value="1"/>
</dbReference>
<name>A0A9J6QQ69_9ENTR</name>
<dbReference type="PROSITE" id="PS51464">
    <property type="entry name" value="SIS"/>
    <property type="match status" value="1"/>
</dbReference>
<dbReference type="GO" id="GO:0097367">
    <property type="term" value="F:carbohydrate derivative binding"/>
    <property type="evidence" value="ECO:0007669"/>
    <property type="project" value="InterPro"/>
</dbReference>
<comment type="caution">
    <text evidence="6">The sequence shown here is derived from an EMBL/GenBank/DDBJ whole genome shotgun (WGS) entry which is preliminary data.</text>
</comment>
<dbReference type="SUPFAM" id="SSF46689">
    <property type="entry name" value="Homeodomain-like"/>
    <property type="match status" value="1"/>
</dbReference>
<dbReference type="SUPFAM" id="SSF53697">
    <property type="entry name" value="SIS domain"/>
    <property type="match status" value="1"/>
</dbReference>
<evidence type="ECO:0000259" key="4">
    <source>
        <dbReference type="PROSITE" id="PS51071"/>
    </source>
</evidence>
<feature type="domain" description="SIS" evidence="5">
    <location>
        <begin position="135"/>
        <end position="275"/>
    </location>
</feature>
<dbReference type="GO" id="GO:0003677">
    <property type="term" value="F:DNA binding"/>
    <property type="evidence" value="ECO:0007669"/>
    <property type="project" value="UniProtKB-KW"/>
</dbReference>
<dbReference type="EMBL" id="JAMGZJ010000078">
    <property type="protein sequence ID" value="MCU6671530.1"/>
    <property type="molecule type" value="Genomic_DNA"/>
</dbReference>
<dbReference type="InterPro" id="IPR009057">
    <property type="entry name" value="Homeodomain-like_sf"/>
</dbReference>
<dbReference type="InterPro" id="IPR001347">
    <property type="entry name" value="SIS_dom"/>
</dbReference>
<keyword evidence="1" id="KW-0805">Transcription regulation</keyword>
<dbReference type="PANTHER" id="PTHR30514:SF1">
    <property type="entry name" value="HTH-TYPE TRANSCRIPTIONAL REGULATOR HEXR-RELATED"/>
    <property type="match status" value="1"/>
</dbReference>
<keyword evidence="2" id="KW-0238">DNA-binding</keyword>
<dbReference type="RefSeq" id="WP_271270002.1">
    <property type="nucleotide sequence ID" value="NZ_JAMGZJ010000078.1"/>
</dbReference>
<dbReference type="Pfam" id="PF01380">
    <property type="entry name" value="SIS"/>
    <property type="match status" value="1"/>
</dbReference>
<keyword evidence="7" id="KW-1185">Reference proteome</keyword>
<dbReference type="PROSITE" id="PS51071">
    <property type="entry name" value="HTH_RPIR"/>
    <property type="match status" value="1"/>
</dbReference>
<proteinExistence type="predicted"/>
<dbReference type="GO" id="GO:1901135">
    <property type="term" value="P:carbohydrate derivative metabolic process"/>
    <property type="evidence" value="ECO:0007669"/>
    <property type="project" value="InterPro"/>
</dbReference>
<evidence type="ECO:0000256" key="1">
    <source>
        <dbReference type="ARBA" id="ARBA00023015"/>
    </source>
</evidence>
<dbReference type="AlphaFoldDB" id="A0A9J6QQ69"/>
<accession>A0A9J6QQ69</accession>
<dbReference type="InterPro" id="IPR047640">
    <property type="entry name" value="RpiR-like"/>
</dbReference>
<dbReference type="Proteomes" id="UP001061282">
    <property type="component" value="Unassembled WGS sequence"/>
</dbReference>
<sequence>MTDNQDAEKEMESPLAIGARIKMSLSQLNPTERKIVEWLIIKGNICQTTSLREVATTLNVSEPLLVKVAKKIGFSGFRELRSSLISYFNSLPYEKEEEVTEHDSLDAVLDKVFSNSIQALKEARSVADPVTIGRAAHLIFNANRVIIYGVGGSASVGLDFEHKLLRLGIISHAYSDVHLMLMAASQLGENDVVIAISQTGVTRETLNAVTTARAHKAKIICITNDNGSPLSQSSDLSIFSPAMSGPLLGQNAVARIVQLNLLDSLFIAILLEDHRGNKEKLARGINIVSPLHGRGNIE</sequence>
<feature type="domain" description="HTH rpiR-type" evidence="4">
    <location>
        <begin position="15"/>
        <end position="91"/>
    </location>
</feature>
<dbReference type="Gene3D" id="3.40.50.10490">
    <property type="entry name" value="Glucose-6-phosphate isomerase like protein, domain 1"/>
    <property type="match status" value="1"/>
</dbReference>
<dbReference type="InterPro" id="IPR000281">
    <property type="entry name" value="HTH_RpiR"/>
</dbReference>
<dbReference type="InterPro" id="IPR046348">
    <property type="entry name" value="SIS_dom_sf"/>
</dbReference>
<dbReference type="Gene3D" id="1.10.10.10">
    <property type="entry name" value="Winged helix-like DNA-binding domain superfamily/Winged helix DNA-binding domain"/>
    <property type="match status" value="1"/>
</dbReference>
<evidence type="ECO:0000313" key="6">
    <source>
        <dbReference type="EMBL" id="MCU6671530.1"/>
    </source>
</evidence>
<gene>
    <name evidence="6" type="ORF">M8013_22685</name>
</gene>
<evidence type="ECO:0000256" key="2">
    <source>
        <dbReference type="ARBA" id="ARBA00023125"/>
    </source>
</evidence>